<accession>A0A8H7HWW5</accession>
<feature type="compositionally biased region" description="Low complexity" evidence="8">
    <location>
        <begin position="1207"/>
        <end position="1218"/>
    </location>
</feature>
<feature type="compositionally biased region" description="Polar residues" evidence="8">
    <location>
        <begin position="1294"/>
        <end position="1304"/>
    </location>
</feature>
<feature type="region of interest" description="Disordered" evidence="8">
    <location>
        <begin position="1578"/>
        <end position="1743"/>
    </location>
</feature>
<feature type="DNA-binding region" description="Homeobox" evidence="6">
    <location>
        <begin position="1447"/>
        <end position="1506"/>
    </location>
</feature>
<dbReference type="EMBL" id="JACYCD010000048">
    <property type="protein sequence ID" value="KAF8709121.1"/>
    <property type="molecule type" value="Genomic_DNA"/>
</dbReference>
<dbReference type="InterPro" id="IPR009057">
    <property type="entry name" value="Homeodomain-like_sf"/>
</dbReference>
<evidence type="ECO:0000256" key="4">
    <source>
        <dbReference type="ARBA" id="ARBA00023155"/>
    </source>
</evidence>
<evidence type="ECO:0000313" key="10">
    <source>
        <dbReference type="EMBL" id="KAF8709121.1"/>
    </source>
</evidence>
<dbReference type="SUPFAM" id="SSF46689">
    <property type="entry name" value="Homeodomain-like"/>
    <property type="match status" value="2"/>
</dbReference>
<feature type="region of interest" description="Disordered" evidence="8">
    <location>
        <begin position="607"/>
        <end position="779"/>
    </location>
</feature>
<feature type="compositionally biased region" description="Low complexity" evidence="8">
    <location>
        <begin position="423"/>
        <end position="433"/>
    </location>
</feature>
<feature type="compositionally biased region" description="Pro residues" evidence="8">
    <location>
        <begin position="1330"/>
        <end position="1345"/>
    </location>
</feature>
<feature type="compositionally biased region" description="Pro residues" evidence="8">
    <location>
        <begin position="516"/>
        <end position="525"/>
    </location>
</feature>
<evidence type="ECO:0000313" key="11">
    <source>
        <dbReference type="Proteomes" id="UP000602905"/>
    </source>
</evidence>
<evidence type="ECO:0000256" key="3">
    <source>
        <dbReference type="ARBA" id="ARBA00023125"/>
    </source>
</evidence>
<organism evidence="10 11">
    <name type="scientific">Rhizoctonia solani</name>
    <dbReference type="NCBI Taxonomy" id="456999"/>
    <lineage>
        <taxon>Eukaryota</taxon>
        <taxon>Fungi</taxon>
        <taxon>Dikarya</taxon>
        <taxon>Basidiomycota</taxon>
        <taxon>Agaricomycotina</taxon>
        <taxon>Agaricomycetes</taxon>
        <taxon>Cantharellales</taxon>
        <taxon>Ceratobasidiaceae</taxon>
        <taxon>Rhizoctonia</taxon>
    </lineage>
</organism>
<feature type="region of interest" description="Disordered" evidence="8">
    <location>
        <begin position="1250"/>
        <end position="1347"/>
    </location>
</feature>
<feature type="compositionally biased region" description="Basic and acidic residues" evidence="8">
    <location>
        <begin position="1711"/>
        <end position="1743"/>
    </location>
</feature>
<evidence type="ECO:0000256" key="2">
    <source>
        <dbReference type="ARBA" id="ARBA00022473"/>
    </source>
</evidence>
<feature type="compositionally biased region" description="Low complexity" evidence="8">
    <location>
        <begin position="90"/>
        <end position="113"/>
    </location>
</feature>
<feature type="region of interest" description="Disordered" evidence="8">
    <location>
        <begin position="1"/>
        <end position="190"/>
    </location>
</feature>
<dbReference type="Gene3D" id="1.10.10.60">
    <property type="entry name" value="Homeodomain-like"/>
    <property type="match status" value="2"/>
</dbReference>
<dbReference type="Proteomes" id="UP000602905">
    <property type="component" value="Unassembled WGS sequence"/>
</dbReference>
<evidence type="ECO:0000256" key="1">
    <source>
        <dbReference type="ARBA" id="ARBA00004123"/>
    </source>
</evidence>
<evidence type="ECO:0000256" key="5">
    <source>
        <dbReference type="ARBA" id="ARBA00023242"/>
    </source>
</evidence>
<dbReference type="Pfam" id="PF00046">
    <property type="entry name" value="Homeodomain"/>
    <property type="match status" value="2"/>
</dbReference>
<feature type="compositionally biased region" description="Polar residues" evidence="8">
    <location>
        <begin position="361"/>
        <end position="379"/>
    </location>
</feature>
<sequence length="1743" mass="188524">MSAHVHPGVKDIDRTMRDESMVESGEESDVMDNVVFNRPTTRRMSRGKDTVSTSTTSSSASPARRRSLRKSIGNVTSFPQRRPSRRISHTTSTPSSSPSQPLLESPPESQSEPYMTISEPTGMSQELARVCVASQDKPNTGNLDWRPEGSVSLSRSIPASQLPPAEFTIASSRVETDGSEQGRLNAESTDIRGSKSASVFVFDINSRSPSQSQLAREPKSSTSIRTPLALPVFSVSCSSIPECMTLGEHATTTRVSTAVSDDTSDLSVPLSAPPSVLDDTFDSASSSSVTFDLSIPASSSSAVLTAPPRVKNTPRRSARLSGILAASTVSSTSSTWDLNSTSYAVKTRADSKLISSIVPSTTSIHGTRQPKTMVKSQAQAPLPNESMDCGPTGLSHDIQSTTSFPDSTIVTTKGKGKEKEKSSSSPLSSTTLPLPLPLPLPLAAKNKSKSELHSLSPDSEAALTSLHQSLAPSTRPTLRQLAKSSDRPVVLPSAMKRRNDELEPNSPSKRARFDPDPPPIPPSIHSPPRESSRPIQSTQLSQPSQISQPSQSSQSSRSLPGRIRVHPPNSSFAKPPNGNSFLGSYPPIIVRGQSSPSRQQLLLQRPAGPPMRVPVGQQQQQQQHRPLVPSRVLSPVRTGSNNVTKAGSPCKPQHHDARNGIRGTHAASKKPQIKPPEVLIAPPSDRSSSPVRTGRTVSRLPVPAGRITKEKAQPEVDAVRESESPPAGTGAAGSFMPAADGGSGSINSMSATLDVPSLLPRERTPPTPLETPASPGSSTSTLIMDVPLFYQPPEPRHTPIQPKTAEEIIAEGTAREAQRKREQGKAKAAAVGAAAMRCLPLTRAPKRIIPDGSVLQAWASVSNTTGPLTESQKELQKLTTENTERNTAYGCVIERTEAFVDLPRPPSPTSRVRTKAQKARELERQSRNERAQRRSAAKDGEGDSSLASTGVEERRLAPGDEFEWTEPARRGKGRRVRWAQCLAHDDDLEVRPRTPEHSAAGGVGRRCLARTYELDRHGNTLDPPPATEPSRVVVVRYVYNDEPRFKTRLFLTMSPPEEESAGLAAATTPETVLPSTGAGAGPRRTKLSWAQLVRLESIFAQTWYPSWAEKDTLAREFDLEHQQINVWFCNRRTKAKREKETMPDSFIPSHAQAALKSKRARPTEASLDTLGSTTMTREPTPEPAPSSRASSTTPDPRPIALPPIRTSPPLSSVPAPAPVSASSAASIQAKLSSSLSAALLGSATSTAYRAPYVSQPPSQDRSRDRSLSPGPRTRRHRSNSAGSPRHSPYRQHTYPFTHQRSHSGSPPAATLAPIGRPDYPHALPPFHKAGPPPSLPAALPAPPTTKPHELYQRYPAGDYHRGPFVRSPLLAHRAPDSQVASPIHSPTDPEHRKLLAQQHIQAIPHVGALQAAPHMGAFPSMPVVGVFQGTAPPPAELPISVWQAHPLVRTRARITREQLRALEALFAKTWFPTSQQRAEAANATGMREYSVTVWFQNRRSKAKKEGISPPEGDRAKLRKDKGPKRDLGTHVFEVGSSRHPEPMASGAPAYAPSASAGNHPSLAEHNLVWLEDARSRGRAPMMKAGGSHSPRITDNGPERSRSPRSRSWSGAEPEPESDLEMESESESRASRSRYQPGDEPRGVSYTRAYSQYPPRESQAQTLYPPREVHPSYADAGPLPVRRQSSSSSYGGVTRRRNSGHSHSGSEEDGPEPARSETEPGDRPAKRSRRENEHAPEDEHSDPE</sequence>
<dbReference type="CDD" id="cd00086">
    <property type="entry name" value="homeodomain"/>
    <property type="match status" value="2"/>
</dbReference>
<keyword evidence="4 6" id="KW-0371">Homeobox</keyword>
<feature type="compositionally biased region" description="Basic and acidic residues" evidence="8">
    <location>
        <begin position="8"/>
        <end position="20"/>
    </location>
</feature>
<dbReference type="GO" id="GO:0000981">
    <property type="term" value="F:DNA-binding transcription factor activity, RNA polymerase II-specific"/>
    <property type="evidence" value="ECO:0007669"/>
    <property type="project" value="TreeGrafter"/>
</dbReference>
<feature type="compositionally biased region" description="Low complexity" evidence="8">
    <location>
        <begin position="50"/>
        <end position="62"/>
    </location>
</feature>
<evidence type="ECO:0000256" key="8">
    <source>
        <dbReference type="SAM" id="MobiDB-lite"/>
    </source>
</evidence>
<evidence type="ECO:0000259" key="9">
    <source>
        <dbReference type="PROSITE" id="PS50071"/>
    </source>
</evidence>
<name>A0A8H7HWW5_9AGAM</name>
<feature type="region of interest" description="Disordered" evidence="8">
    <location>
        <begin position="469"/>
        <end position="592"/>
    </location>
</feature>
<dbReference type="GO" id="GO:0000978">
    <property type="term" value="F:RNA polymerase II cis-regulatory region sequence-specific DNA binding"/>
    <property type="evidence" value="ECO:0007669"/>
    <property type="project" value="TreeGrafter"/>
</dbReference>
<feature type="compositionally biased region" description="Polar residues" evidence="8">
    <location>
        <begin position="397"/>
        <end position="410"/>
    </location>
</feature>
<dbReference type="PROSITE" id="PS50071">
    <property type="entry name" value="HOMEOBOX_2"/>
    <property type="match status" value="2"/>
</dbReference>
<feature type="region of interest" description="Disordered" evidence="8">
    <location>
        <begin position="1138"/>
        <end position="1218"/>
    </location>
</feature>
<evidence type="ECO:0000256" key="7">
    <source>
        <dbReference type="RuleBase" id="RU000682"/>
    </source>
</evidence>
<feature type="region of interest" description="Disordered" evidence="8">
    <location>
        <begin position="1500"/>
        <end position="1558"/>
    </location>
</feature>
<feature type="domain" description="Homeobox" evidence="9">
    <location>
        <begin position="1445"/>
        <end position="1505"/>
    </location>
</feature>
<gene>
    <name evidence="10" type="ORF">RHS03_02868</name>
</gene>
<comment type="subcellular location">
    <subcellularLocation>
        <location evidence="1 6 7">Nucleus</location>
    </subcellularLocation>
</comment>
<feature type="region of interest" description="Disordered" evidence="8">
    <location>
        <begin position="361"/>
        <end position="442"/>
    </location>
</feature>
<keyword evidence="3 6" id="KW-0238">DNA-binding</keyword>
<dbReference type="OrthoDB" id="6159439at2759"/>
<protein>
    <recommendedName>
        <fullName evidence="9">Homeobox domain-containing protein</fullName>
    </recommendedName>
</protein>
<feature type="compositionally biased region" description="Basic and acidic residues" evidence="8">
    <location>
        <begin position="1503"/>
        <end position="1515"/>
    </location>
</feature>
<evidence type="ECO:0000256" key="6">
    <source>
        <dbReference type="PROSITE-ProRule" id="PRU00108"/>
    </source>
</evidence>
<feature type="compositionally biased region" description="Low complexity" evidence="8">
    <location>
        <begin position="1544"/>
        <end position="1557"/>
    </location>
</feature>
<feature type="domain" description="Homeobox" evidence="9">
    <location>
        <begin position="1078"/>
        <end position="1138"/>
    </location>
</feature>
<feature type="region of interest" description="Disordered" evidence="8">
    <location>
        <begin position="1063"/>
        <end position="1083"/>
    </location>
</feature>
<feature type="compositionally biased region" description="Low complexity" evidence="8">
    <location>
        <begin position="533"/>
        <end position="560"/>
    </location>
</feature>
<proteinExistence type="predicted"/>
<dbReference type="SMART" id="SM00389">
    <property type="entry name" value="HOX"/>
    <property type="match status" value="2"/>
</dbReference>
<feature type="compositionally biased region" description="Basic and acidic residues" evidence="8">
    <location>
        <begin position="707"/>
        <end position="723"/>
    </location>
</feature>
<feature type="compositionally biased region" description="Low complexity" evidence="8">
    <location>
        <begin position="1185"/>
        <end position="1194"/>
    </location>
</feature>
<dbReference type="PANTHER" id="PTHR45793">
    <property type="entry name" value="HOMEOBOX PROTEIN"/>
    <property type="match status" value="1"/>
</dbReference>
<keyword evidence="2" id="KW-0217">Developmental protein</keyword>
<feature type="DNA-binding region" description="Homeobox" evidence="6">
    <location>
        <begin position="1080"/>
        <end position="1139"/>
    </location>
</feature>
<reference evidence="10" key="1">
    <citation type="submission" date="2020-09" db="EMBL/GenBank/DDBJ databases">
        <title>Comparative genome analyses of four rice-infecting Rhizoctonia solani isolates reveal extensive enrichment of homogalacturonan modification genes.</title>
        <authorList>
            <person name="Lee D.-Y."/>
            <person name="Jeon J."/>
            <person name="Kim K.-T."/>
            <person name="Cheong K."/>
            <person name="Song H."/>
            <person name="Choi G."/>
            <person name="Ko J."/>
            <person name="Opiyo S.O."/>
            <person name="Zuo S."/>
            <person name="Madhav S."/>
            <person name="Lee Y.-H."/>
            <person name="Wang G.-L."/>
        </authorList>
    </citation>
    <scope>NUCLEOTIDE SEQUENCE</scope>
    <source>
        <strain evidence="10">AG1-IA WGL</strain>
    </source>
</reference>
<feature type="non-terminal residue" evidence="10">
    <location>
        <position position="1"/>
    </location>
</feature>
<dbReference type="InterPro" id="IPR001356">
    <property type="entry name" value="HD"/>
</dbReference>
<dbReference type="PANTHER" id="PTHR45793:SF5">
    <property type="entry name" value="HOMEOTIC PROTEIN OCELLILESS"/>
    <property type="match status" value="1"/>
</dbReference>
<feature type="region of interest" description="Disordered" evidence="8">
    <location>
        <begin position="900"/>
        <end position="969"/>
    </location>
</feature>
<feature type="compositionally biased region" description="Polar residues" evidence="8">
    <location>
        <begin position="568"/>
        <end position="582"/>
    </location>
</feature>
<feature type="compositionally biased region" description="Basic and acidic residues" evidence="8">
    <location>
        <begin position="918"/>
        <end position="941"/>
    </location>
</feature>
<feature type="compositionally biased region" description="Acidic residues" evidence="8">
    <location>
        <begin position="1613"/>
        <end position="1624"/>
    </location>
</feature>
<dbReference type="GO" id="GO:0005634">
    <property type="term" value="C:nucleus"/>
    <property type="evidence" value="ECO:0007669"/>
    <property type="project" value="UniProtKB-SubCell"/>
</dbReference>
<keyword evidence="5 6" id="KW-0539">Nucleus</keyword>
<comment type="caution">
    <text evidence="10">The sequence shown here is derived from an EMBL/GenBank/DDBJ whole genome shotgun (WGS) entry which is preliminary data.</text>
</comment>